<keyword evidence="1" id="KW-1133">Transmembrane helix</keyword>
<dbReference type="EMBL" id="JBHTKY010000006">
    <property type="protein sequence ID" value="MFD1165233.1"/>
    <property type="molecule type" value="Genomic_DNA"/>
</dbReference>
<feature type="transmembrane region" description="Helical" evidence="1">
    <location>
        <begin position="127"/>
        <end position="149"/>
    </location>
</feature>
<dbReference type="Proteomes" id="UP001597205">
    <property type="component" value="Unassembled WGS sequence"/>
</dbReference>
<accession>A0ABW3RJ65</accession>
<keyword evidence="1" id="KW-0472">Membrane</keyword>
<dbReference type="RefSeq" id="WP_380895167.1">
    <property type="nucleotide sequence ID" value="NZ_JBHTKY010000006.1"/>
</dbReference>
<evidence type="ECO:0000313" key="3">
    <source>
        <dbReference type="Proteomes" id="UP001597205"/>
    </source>
</evidence>
<keyword evidence="3" id="KW-1185">Reference proteome</keyword>
<proteinExistence type="predicted"/>
<gene>
    <name evidence="2" type="ORF">ACFQ2C_06400</name>
</gene>
<organism evidence="2 3">
    <name type="scientific">Sphingobacterium daejeonense</name>
    <dbReference type="NCBI Taxonomy" id="371142"/>
    <lineage>
        <taxon>Bacteria</taxon>
        <taxon>Pseudomonadati</taxon>
        <taxon>Bacteroidota</taxon>
        <taxon>Sphingobacteriia</taxon>
        <taxon>Sphingobacteriales</taxon>
        <taxon>Sphingobacteriaceae</taxon>
        <taxon>Sphingobacterium</taxon>
    </lineage>
</organism>
<evidence type="ECO:0000313" key="2">
    <source>
        <dbReference type="EMBL" id="MFD1165233.1"/>
    </source>
</evidence>
<keyword evidence="1" id="KW-0812">Transmembrane</keyword>
<name>A0ABW3RJ65_9SPHI</name>
<protein>
    <submittedName>
        <fullName evidence="2">Uncharacterized protein</fullName>
    </submittedName>
</protein>
<comment type="caution">
    <text evidence="2">The sequence shown here is derived from an EMBL/GenBank/DDBJ whole genome shotgun (WGS) entry which is preliminary data.</text>
</comment>
<sequence>MEQIHQKLIEIEVLMDAINKELLNLSPDIIAKNQETAQLNKSLIENLNTLKDLIVSREQNLNSFLQALDPYFLTIDQYKGIAPSIENIINESIEKLELKRNSLMKSVSTIPEKTLVITKYTLDYKSLSIVCFLSFLLFGILFCFGQIWILNGNLEQSKSYEVKYRMLNLEFPLVANSLDSIYRRNPEKVKETVIKKEEEQRLRWSIKEKQREIRELQRD</sequence>
<reference evidence="3" key="1">
    <citation type="journal article" date="2019" name="Int. J. Syst. Evol. Microbiol.">
        <title>The Global Catalogue of Microorganisms (GCM) 10K type strain sequencing project: providing services to taxonomists for standard genome sequencing and annotation.</title>
        <authorList>
            <consortium name="The Broad Institute Genomics Platform"/>
            <consortium name="The Broad Institute Genome Sequencing Center for Infectious Disease"/>
            <person name="Wu L."/>
            <person name="Ma J."/>
        </authorList>
    </citation>
    <scope>NUCLEOTIDE SEQUENCE [LARGE SCALE GENOMIC DNA]</scope>
    <source>
        <strain evidence="3">CCUG 52468</strain>
    </source>
</reference>
<evidence type="ECO:0000256" key="1">
    <source>
        <dbReference type="SAM" id="Phobius"/>
    </source>
</evidence>